<dbReference type="PANTHER" id="PTHR30204:SF65">
    <property type="entry name" value="HTH-TYPE TRANSCRIPTIONAL REGULATOR TNRA"/>
    <property type="match status" value="1"/>
</dbReference>
<dbReference type="SUPFAM" id="SSF46955">
    <property type="entry name" value="Putative DNA-binding domain"/>
    <property type="match status" value="1"/>
</dbReference>
<dbReference type="Proteomes" id="UP000051790">
    <property type="component" value="Unassembled WGS sequence"/>
</dbReference>
<evidence type="ECO:0000313" key="6">
    <source>
        <dbReference type="EMBL" id="KRL53223.1"/>
    </source>
</evidence>
<evidence type="ECO:0000256" key="1">
    <source>
        <dbReference type="ARBA" id="ARBA00022491"/>
    </source>
</evidence>
<dbReference type="InterPro" id="IPR047057">
    <property type="entry name" value="MerR_fam"/>
</dbReference>
<dbReference type="Pfam" id="PF13411">
    <property type="entry name" value="MerR_1"/>
    <property type="match status" value="1"/>
</dbReference>
<organism evidence="6 7">
    <name type="scientific">Lacticaseibacillus manihotivorans DSM 13343 = JCM 12514</name>
    <dbReference type="NCBI Taxonomy" id="1423769"/>
    <lineage>
        <taxon>Bacteria</taxon>
        <taxon>Bacillati</taxon>
        <taxon>Bacillota</taxon>
        <taxon>Bacilli</taxon>
        <taxon>Lactobacillales</taxon>
        <taxon>Lactobacillaceae</taxon>
        <taxon>Lacticaseibacillus</taxon>
    </lineage>
</organism>
<dbReference type="GO" id="GO:0003677">
    <property type="term" value="F:DNA binding"/>
    <property type="evidence" value="ECO:0007669"/>
    <property type="project" value="UniProtKB-KW"/>
</dbReference>
<name>A0A0R1R894_9LACO</name>
<keyword evidence="2" id="KW-0805">Transcription regulation</keyword>
<comment type="caution">
    <text evidence="6">The sequence shown here is derived from an EMBL/GenBank/DDBJ whole genome shotgun (WGS) entry which is preliminary data.</text>
</comment>
<protein>
    <submittedName>
        <fullName evidence="6">MerR family transcriptional regulator</fullName>
    </submittedName>
</protein>
<keyword evidence="4" id="KW-0804">Transcription</keyword>
<dbReference type="InterPro" id="IPR000551">
    <property type="entry name" value="MerR-type_HTH_dom"/>
</dbReference>
<accession>A0A0R1R894</accession>
<keyword evidence="1" id="KW-0678">Repressor</keyword>
<dbReference type="InterPro" id="IPR009061">
    <property type="entry name" value="DNA-bd_dom_put_sf"/>
</dbReference>
<dbReference type="PROSITE" id="PS50937">
    <property type="entry name" value="HTH_MERR_2"/>
    <property type="match status" value="1"/>
</dbReference>
<evidence type="ECO:0000313" key="7">
    <source>
        <dbReference type="Proteomes" id="UP000051790"/>
    </source>
</evidence>
<gene>
    <name evidence="6" type="ORF">FD01_GL001327</name>
</gene>
<dbReference type="Gene3D" id="1.10.1660.10">
    <property type="match status" value="1"/>
</dbReference>
<evidence type="ECO:0000259" key="5">
    <source>
        <dbReference type="PROSITE" id="PS50937"/>
    </source>
</evidence>
<dbReference type="AlphaFoldDB" id="A0A0R1R894"/>
<evidence type="ECO:0000256" key="4">
    <source>
        <dbReference type="ARBA" id="ARBA00023163"/>
    </source>
</evidence>
<dbReference type="SMART" id="SM00422">
    <property type="entry name" value="HTH_MERR"/>
    <property type="match status" value="1"/>
</dbReference>
<evidence type="ECO:0000256" key="2">
    <source>
        <dbReference type="ARBA" id="ARBA00023015"/>
    </source>
</evidence>
<dbReference type="EMBL" id="AZEU01000018">
    <property type="protein sequence ID" value="KRL53223.1"/>
    <property type="molecule type" value="Genomic_DNA"/>
</dbReference>
<feature type="domain" description="HTH merR-type" evidence="5">
    <location>
        <begin position="13"/>
        <end position="81"/>
    </location>
</feature>
<dbReference type="CDD" id="cd01105">
    <property type="entry name" value="HTH_GlnR-like"/>
    <property type="match status" value="1"/>
</dbReference>
<dbReference type="PATRIC" id="fig|1423769.4.peg.1427"/>
<keyword evidence="3" id="KW-0238">DNA-binding</keyword>
<dbReference type="PANTHER" id="PTHR30204">
    <property type="entry name" value="REDOX-CYCLING DRUG-SENSING TRANSCRIPTIONAL ACTIVATOR SOXR"/>
    <property type="match status" value="1"/>
</dbReference>
<reference evidence="6 7" key="1">
    <citation type="journal article" date="2015" name="Genome Announc.">
        <title>Expanding the biotechnology potential of lactobacilli through comparative genomics of 213 strains and associated genera.</title>
        <authorList>
            <person name="Sun Z."/>
            <person name="Harris H.M."/>
            <person name="McCann A."/>
            <person name="Guo C."/>
            <person name="Argimon S."/>
            <person name="Zhang W."/>
            <person name="Yang X."/>
            <person name="Jeffery I.B."/>
            <person name="Cooney J.C."/>
            <person name="Kagawa T.F."/>
            <person name="Liu W."/>
            <person name="Song Y."/>
            <person name="Salvetti E."/>
            <person name="Wrobel A."/>
            <person name="Rasinkangas P."/>
            <person name="Parkhill J."/>
            <person name="Rea M.C."/>
            <person name="O'Sullivan O."/>
            <person name="Ritari J."/>
            <person name="Douillard F.P."/>
            <person name="Paul Ross R."/>
            <person name="Yang R."/>
            <person name="Briner A.E."/>
            <person name="Felis G.E."/>
            <person name="de Vos W.M."/>
            <person name="Barrangou R."/>
            <person name="Klaenhammer T.R."/>
            <person name="Caufield P.W."/>
            <person name="Cui Y."/>
            <person name="Zhang H."/>
            <person name="O'Toole P.W."/>
        </authorList>
    </citation>
    <scope>NUCLEOTIDE SEQUENCE [LARGE SCALE GENOMIC DNA]</scope>
    <source>
        <strain evidence="6 7">DSM 13343</strain>
    </source>
</reference>
<keyword evidence="7" id="KW-1185">Reference proteome</keyword>
<proteinExistence type="predicted"/>
<evidence type="ECO:0000256" key="3">
    <source>
        <dbReference type="ARBA" id="ARBA00023125"/>
    </source>
</evidence>
<dbReference type="GO" id="GO:0003700">
    <property type="term" value="F:DNA-binding transcription factor activity"/>
    <property type="evidence" value="ECO:0007669"/>
    <property type="project" value="InterPro"/>
</dbReference>
<sequence length="120" mass="13967">MMPDIGDLRTRCVLPIGTVIQLTDLTARQIRYYEAQDLVHPERTAGNHRMYSLNHIDTLLEIKGQLADGFTLADIKQLMHPRHREPNSDEEVRQMLRDELMNQSRLNQANNIRQGFGFRP</sequence>